<dbReference type="Proteomes" id="UP000245362">
    <property type="component" value="Unassembled WGS sequence"/>
</dbReference>
<dbReference type="AlphaFoldDB" id="A0A2U3BED9"/>
<organism evidence="9 10">
    <name type="scientific">Vibrio albus</name>
    <dbReference type="NCBI Taxonomy" id="2200953"/>
    <lineage>
        <taxon>Bacteria</taxon>
        <taxon>Pseudomonadati</taxon>
        <taxon>Pseudomonadota</taxon>
        <taxon>Gammaproteobacteria</taxon>
        <taxon>Vibrionales</taxon>
        <taxon>Vibrionaceae</taxon>
        <taxon>Vibrio</taxon>
    </lineage>
</organism>
<comment type="caution">
    <text evidence="9">The sequence shown here is derived from an EMBL/GenBank/DDBJ whole genome shotgun (WGS) entry which is preliminary data.</text>
</comment>
<reference evidence="9 10" key="1">
    <citation type="submission" date="2018-05" db="EMBL/GenBank/DDBJ databases">
        <title>Vibrio limimaris sp. nov., isolated from marine sediment.</title>
        <authorList>
            <person name="Li C.-M."/>
        </authorList>
    </citation>
    <scope>NUCLEOTIDE SEQUENCE [LARGE SCALE GENOMIC DNA]</scope>
    <source>
        <strain evidence="9 10">E4404</strain>
    </source>
</reference>
<dbReference type="InterPro" id="IPR017585">
    <property type="entry name" value="SAF_FlgA"/>
</dbReference>
<gene>
    <name evidence="9" type="ORF">DI392_02300</name>
</gene>
<dbReference type="InterPro" id="IPR039246">
    <property type="entry name" value="Flagellar_FlgA"/>
</dbReference>
<keyword evidence="5 7" id="KW-0574">Periplasm</keyword>
<keyword evidence="9" id="KW-0966">Cell projection</keyword>
<dbReference type="RefSeq" id="WP_109318285.1">
    <property type="nucleotide sequence ID" value="NZ_QFWT01000001.1"/>
</dbReference>
<evidence type="ECO:0000313" key="10">
    <source>
        <dbReference type="Proteomes" id="UP000245362"/>
    </source>
</evidence>
<evidence type="ECO:0000256" key="6">
    <source>
        <dbReference type="ARBA" id="ARBA00025643"/>
    </source>
</evidence>
<comment type="function">
    <text evidence="6 7">Involved in the assembly process of the P-ring formation. It may associate with FlgF on the rod constituting a structure essential for the P-ring assembly or may act as a modulator protein for the P-ring assembly.</text>
</comment>
<dbReference type="InterPro" id="IPR041231">
    <property type="entry name" value="FlgA_N"/>
</dbReference>
<evidence type="ECO:0000256" key="2">
    <source>
        <dbReference type="ARBA" id="ARBA00010474"/>
    </source>
</evidence>
<dbReference type="EMBL" id="QFWT01000001">
    <property type="protein sequence ID" value="PWI35133.1"/>
    <property type="molecule type" value="Genomic_DNA"/>
</dbReference>
<feature type="domain" description="SAF" evidence="8">
    <location>
        <begin position="117"/>
        <end position="179"/>
    </location>
</feature>
<evidence type="ECO:0000256" key="4">
    <source>
        <dbReference type="ARBA" id="ARBA00022729"/>
    </source>
</evidence>
<keyword evidence="9" id="KW-0282">Flagellum</keyword>
<proteinExistence type="inferred from homology"/>
<keyword evidence="9" id="KW-0969">Cilium</keyword>
<dbReference type="SMART" id="SM00858">
    <property type="entry name" value="SAF"/>
    <property type="match status" value="1"/>
</dbReference>
<evidence type="ECO:0000256" key="1">
    <source>
        <dbReference type="ARBA" id="ARBA00004418"/>
    </source>
</evidence>
<feature type="signal peptide" evidence="7">
    <location>
        <begin position="1"/>
        <end position="31"/>
    </location>
</feature>
<evidence type="ECO:0000313" key="9">
    <source>
        <dbReference type="EMBL" id="PWI35133.1"/>
    </source>
</evidence>
<dbReference type="PANTHER" id="PTHR36307:SF1">
    <property type="entry name" value="FLAGELLA BASAL BODY P-RING FORMATION PROTEIN FLGA"/>
    <property type="match status" value="1"/>
</dbReference>
<keyword evidence="10" id="KW-1185">Reference proteome</keyword>
<dbReference type="Gene3D" id="2.30.30.760">
    <property type="match status" value="1"/>
</dbReference>
<dbReference type="Gene3D" id="3.90.1210.10">
    <property type="entry name" value="Antifreeze-like/N-acetylneuraminic acid synthase C-terminal domain"/>
    <property type="match status" value="1"/>
</dbReference>
<evidence type="ECO:0000256" key="7">
    <source>
        <dbReference type="RuleBase" id="RU362063"/>
    </source>
</evidence>
<feature type="chain" id="PRO_5015369080" description="Flagella basal body P-ring formation protein FlgA" evidence="7">
    <location>
        <begin position="32"/>
        <end position="239"/>
    </location>
</feature>
<dbReference type="NCBIfam" id="TIGR03170">
    <property type="entry name" value="flgA_cterm"/>
    <property type="match status" value="1"/>
</dbReference>
<dbReference type="Pfam" id="PF13144">
    <property type="entry name" value="ChapFlgA"/>
    <property type="match status" value="1"/>
</dbReference>
<accession>A0A2U3BED9</accession>
<comment type="subcellular location">
    <subcellularLocation>
        <location evidence="1 7">Periplasm</location>
    </subcellularLocation>
</comment>
<evidence type="ECO:0000256" key="3">
    <source>
        <dbReference type="ARBA" id="ARBA00014754"/>
    </source>
</evidence>
<dbReference type="GO" id="GO:0042597">
    <property type="term" value="C:periplasmic space"/>
    <property type="evidence" value="ECO:0007669"/>
    <property type="project" value="UniProtKB-SubCell"/>
</dbReference>
<dbReference type="PANTHER" id="PTHR36307">
    <property type="entry name" value="FLAGELLA BASAL BODY P-RING FORMATION PROTEIN FLGA"/>
    <property type="match status" value="1"/>
</dbReference>
<dbReference type="Pfam" id="PF17656">
    <property type="entry name" value="ChapFlgA_N"/>
    <property type="match status" value="1"/>
</dbReference>
<keyword evidence="4 7" id="KW-0732">Signal</keyword>
<evidence type="ECO:0000256" key="5">
    <source>
        <dbReference type="ARBA" id="ARBA00022764"/>
    </source>
</evidence>
<dbReference type="CDD" id="cd11614">
    <property type="entry name" value="SAF_CpaB_FlgA_like"/>
    <property type="match status" value="1"/>
</dbReference>
<dbReference type="OrthoDB" id="5729023at2"/>
<name>A0A2U3BED9_9VIBR</name>
<comment type="similarity">
    <text evidence="2 7">Belongs to the FlgA family.</text>
</comment>
<dbReference type="InterPro" id="IPR013974">
    <property type="entry name" value="SAF"/>
</dbReference>
<keyword evidence="7" id="KW-1005">Bacterial flagellum biogenesis</keyword>
<sequence>MYSTSNTKALYKSLNKSIGFFLFFFSLFCHAATTEQIEKIQKAAEAHVNDTVQLPVNGNLIAKAAELDSRIKATDCPSPLRTSSKTTSHTTSNITVLVECPEDNWRIYVPVRTTISMPLVTATHALTRGELVLDSDVTLSMIELTAYRRQGFTEVDQIVGAKLKKNIRAGDVLERNDVCVVCRNEKVIIRAVKGELSITTKGTALSDGAMGEQVKAKNDKSNRIVDGVVTGIAEITVYF</sequence>
<dbReference type="GO" id="GO:0044780">
    <property type="term" value="P:bacterial-type flagellum assembly"/>
    <property type="evidence" value="ECO:0007669"/>
    <property type="project" value="InterPro"/>
</dbReference>
<evidence type="ECO:0000259" key="8">
    <source>
        <dbReference type="SMART" id="SM00858"/>
    </source>
</evidence>
<protein>
    <recommendedName>
        <fullName evidence="3 7">Flagella basal body P-ring formation protein FlgA</fullName>
    </recommendedName>
</protein>